<gene>
    <name evidence="12" type="ORF">EGW08_005533</name>
</gene>
<feature type="region of interest" description="Disordered" evidence="9">
    <location>
        <begin position="1"/>
        <end position="67"/>
    </location>
</feature>
<feature type="transmembrane region" description="Helical" evidence="8">
    <location>
        <begin position="583"/>
        <end position="601"/>
    </location>
</feature>
<comment type="subcellular location">
    <subcellularLocation>
        <location evidence="1">Cell membrane</location>
        <topology evidence="1">Multi-pass membrane protein</topology>
    </subcellularLocation>
    <subcellularLocation>
        <location evidence="8">Membrane</location>
        <topology evidence="8">Multi-pass membrane protein</topology>
    </subcellularLocation>
</comment>
<feature type="transmembrane region" description="Helical" evidence="8">
    <location>
        <begin position="542"/>
        <end position="563"/>
    </location>
</feature>
<evidence type="ECO:0000256" key="2">
    <source>
        <dbReference type="ARBA" id="ARBA00009671"/>
    </source>
</evidence>
<feature type="transmembrane region" description="Helical" evidence="8">
    <location>
        <begin position="320"/>
        <end position="346"/>
    </location>
</feature>
<keyword evidence="4 8" id="KW-0812">Transmembrane</keyword>
<keyword evidence="3" id="KW-1003">Cell membrane</keyword>
<name>A0A3S1BES0_ELYCH</name>
<organism evidence="12 13">
    <name type="scientific">Elysia chlorotica</name>
    <name type="common">Eastern emerald elysia</name>
    <name type="synonym">Sea slug</name>
    <dbReference type="NCBI Taxonomy" id="188477"/>
    <lineage>
        <taxon>Eukaryota</taxon>
        <taxon>Metazoa</taxon>
        <taxon>Spiralia</taxon>
        <taxon>Lophotrochozoa</taxon>
        <taxon>Mollusca</taxon>
        <taxon>Gastropoda</taxon>
        <taxon>Heterobranchia</taxon>
        <taxon>Euthyneura</taxon>
        <taxon>Panpulmonata</taxon>
        <taxon>Sacoglossa</taxon>
        <taxon>Placobranchoidea</taxon>
        <taxon>Plakobranchidae</taxon>
        <taxon>Elysia</taxon>
    </lineage>
</organism>
<feature type="transmembrane region" description="Helical" evidence="8">
    <location>
        <begin position="396"/>
        <end position="416"/>
    </location>
</feature>
<feature type="transmembrane region" description="Helical" evidence="8">
    <location>
        <begin position="702"/>
        <end position="724"/>
    </location>
</feature>
<keyword evidence="13" id="KW-1185">Reference proteome</keyword>
<protein>
    <recommendedName>
        <fullName evidence="8">Anoctamin</fullName>
    </recommendedName>
</protein>
<dbReference type="PANTHER" id="PTHR12308:SF83">
    <property type="entry name" value="ANOCTAMIN"/>
    <property type="match status" value="1"/>
</dbReference>
<dbReference type="Proteomes" id="UP000271974">
    <property type="component" value="Unassembled WGS sequence"/>
</dbReference>
<evidence type="ECO:0000256" key="3">
    <source>
        <dbReference type="ARBA" id="ARBA00022475"/>
    </source>
</evidence>
<keyword evidence="7" id="KW-0325">Glycoprotein</keyword>
<dbReference type="PANTHER" id="PTHR12308">
    <property type="entry name" value="ANOCTAMIN"/>
    <property type="match status" value="1"/>
</dbReference>
<dbReference type="GO" id="GO:0005254">
    <property type="term" value="F:chloride channel activity"/>
    <property type="evidence" value="ECO:0007669"/>
    <property type="project" value="TreeGrafter"/>
</dbReference>
<dbReference type="EMBL" id="RQTK01000131">
    <property type="protein sequence ID" value="RUS86659.1"/>
    <property type="molecule type" value="Genomic_DNA"/>
</dbReference>
<evidence type="ECO:0000259" key="11">
    <source>
        <dbReference type="Pfam" id="PF16178"/>
    </source>
</evidence>
<dbReference type="InterPro" id="IPR049452">
    <property type="entry name" value="Anoctamin_TM"/>
</dbReference>
<feature type="transmembrane region" description="Helical" evidence="8">
    <location>
        <begin position="506"/>
        <end position="530"/>
    </location>
</feature>
<feature type="transmembrane region" description="Helical" evidence="8">
    <location>
        <begin position="475"/>
        <end position="500"/>
    </location>
</feature>
<evidence type="ECO:0000256" key="7">
    <source>
        <dbReference type="ARBA" id="ARBA00023180"/>
    </source>
</evidence>
<dbReference type="GO" id="GO:0046983">
    <property type="term" value="F:protein dimerization activity"/>
    <property type="evidence" value="ECO:0007669"/>
    <property type="project" value="InterPro"/>
</dbReference>
<evidence type="ECO:0000256" key="4">
    <source>
        <dbReference type="ARBA" id="ARBA00022692"/>
    </source>
</evidence>
<evidence type="ECO:0000256" key="6">
    <source>
        <dbReference type="ARBA" id="ARBA00023136"/>
    </source>
</evidence>
<feature type="domain" description="Anoctamin dimerisation" evidence="11">
    <location>
        <begin position="72"/>
        <end position="306"/>
    </location>
</feature>
<evidence type="ECO:0000256" key="5">
    <source>
        <dbReference type="ARBA" id="ARBA00022989"/>
    </source>
</evidence>
<sequence length="998" mass="114338">MYPSLRSEYDSGDVAGLDPSDVRLHTIRPVNGKDHGADHDGDDDEDDDDCDADGQSSISKINDKPKKRNLHFKDGRRRIDFMLAWSVKFDKTDKGEEARLARFIFEKNLKKEGLEIEKDERGTETHFAKIHAPIEVLKRYADILKIRMPMREDLSSEKIEERYADWKAPMQSVGTRLWQKTIQLSRQLMVPFSFDETVLPPQSRPYTCPYSSGKEYLFEMPKNEDDYFSQSTRSWIVDYILRRKPYAVTKDNNFAFGIKKMISDEIYTAAFPLHEGHWKAGSAENQRKILYDHWASWRNCLKFQPIDHVRLYFGEKIALYFAWLGFYTTMLVPASVVGLCVFFYGLSIMNSNAASTEVCDTNNDIVMCPLCDVQCPYWKLSDACTHVKVSRLFDNAGTVFFAIFMSFWGTLFLEFWKRKEATIQYKWDMTSFVKEEEPPRPEFLSKLEDWNDMKINPVTGLKEPHLPFWRRRFPIFLTSYTIMLLLAALAVGAVIGVIAYRVSTLAALQLIPAQVVSNHTVVTATAGLIYENASLVTTVTAALINLVIIILLNLVYGYLAFWLTDWECLRTQSEYDNSITIKLFILQFVNYFSSIIYIAFFKGRFVGRPGKYRTIFGGRQEECEAGGCLIELCIQLAIIMIGKQLIQNNFIEIVVPKLIKLIKRKLAKETREQKLAKTAWEKDYILQPAQSMSLFYEYLEMVLQYGFLTIFCAAFPLAPLFALINNIIEIRVDATKFTTDLRRPLAEKSANIGVWYSVLYGISRIAIVSNAFIIALTSDFIPRLVYQLRYSDDGSLNGYVNFTMAYFKTSDFGVDKQPLNISLGQVDMCRYKDFRNPPWEDPNYRRSTVFWHILTARLAFVCVFENVVVVITSLIAWLIPDVPTLLKEQIRREAYITNEIVLKTELRRAHGEEVTRDLIQAINYHISDDESVPRYSPQLSEDGTNVIQRKTLSNADTSATSATSDTKTSSDATATTFSTSGKSSGKSSSESPNSKTYV</sequence>
<keyword evidence="6 8" id="KW-0472">Membrane</keyword>
<dbReference type="InterPro" id="IPR007632">
    <property type="entry name" value="Anoctamin"/>
</dbReference>
<evidence type="ECO:0000256" key="9">
    <source>
        <dbReference type="SAM" id="MobiDB-lite"/>
    </source>
</evidence>
<dbReference type="GO" id="GO:0005886">
    <property type="term" value="C:plasma membrane"/>
    <property type="evidence" value="ECO:0007669"/>
    <property type="project" value="UniProtKB-SubCell"/>
</dbReference>
<dbReference type="Pfam" id="PF16178">
    <property type="entry name" value="Anoct_dimer"/>
    <property type="match status" value="1"/>
</dbReference>
<comment type="similarity">
    <text evidence="2 8">Belongs to the anoctamin family.</text>
</comment>
<dbReference type="AlphaFoldDB" id="A0A3S1BES0"/>
<comment type="caution">
    <text evidence="12">The sequence shown here is derived from an EMBL/GenBank/DDBJ whole genome shotgun (WGS) entry which is preliminary data.</text>
</comment>
<feature type="compositionally biased region" description="Acidic residues" evidence="9">
    <location>
        <begin position="40"/>
        <end position="52"/>
    </location>
</feature>
<proteinExistence type="inferred from homology"/>
<evidence type="ECO:0000256" key="1">
    <source>
        <dbReference type="ARBA" id="ARBA00004651"/>
    </source>
</evidence>
<feature type="transmembrane region" description="Helical" evidence="8">
    <location>
        <begin position="754"/>
        <end position="776"/>
    </location>
</feature>
<evidence type="ECO:0000259" key="10">
    <source>
        <dbReference type="Pfam" id="PF04547"/>
    </source>
</evidence>
<comment type="caution">
    <text evidence="8">Lacks conserved residue(s) required for the propagation of feature annotation.</text>
</comment>
<feature type="compositionally biased region" description="Low complexity" evidence="9">
    <location>
        <begin position="951"/>
        <end position="998"/>
    </location>
</feature>
<dbReference type="Pfam" id="PF04547">
    <property type="entry name" value="Anoctamin"/>
    <property type="match status" value="1"/>
</dbReference>
<accession>A0A3S1BES0</accession>
<feature type="domain" description="Anoctamin transmembrane" evidence="10">
    <location>
        <begin position="309"/>
        <end position="893"/>
    </location>
</feature>
<feature type="region of interest" description="Disordered" evidence="9">
    <location>
        <begin position="950"/>
        <end position="998"/>
    </location>
</feature>
<reference evidence="12 13" key="1">
    <citation type="submission" date="2019-01" db="EMBL/GenBank/DDBJ databases">
        <title>A draft genome assembly of the solar-powered sea slug Elysia chlorotica.</title>
        <authorList>
            <person name="Cai H."/>
            <person name="Li Q."/>
            <person name="Fang X."/>
            <person name="Li J."/>
            <person name="Curtis N.E."/>
            <person name="Altenburger A."/>
            <person name="Shibata T."/>
            <person name="Feng M."/>
            <person name="Maeda T."/>
            <person name="Schwartz J.A."/>
            <person name="Shigenobu S."/>
            <person name="Lundholm N."/>
            <person name="Nishiyama T."/>
            <person name="Yang H."/>
            <person name="Hasebe M."/>
            <person name="Li S."/>
            <person name="Pierce S.K."/>
            <person name="Wang J."/>
        </authorList>
    </citation>
    <scope>NUCLEOTIDE SEQUENCE [LARGE SCALE GENOMIC DNA]</scope>
    <source>
        <strain evidence="12">EC2010</strain>
        <tissue evidence="12">Whole organism of an adult</tissue>
    </source>
</reference>
<feature type="transmembrane region" description="Helical" evidence="8">
    <location>
        <begin position="854"/>
        <end position="879"/>
    </location>
</feature>
<evidence type="ECO:0000313" key="13">
    <source>
        <dbReference type="Proteomes" id="UP000271974"/>
    </source>
</evidence>
<evidence type="ECO:0000313" key="12">
    <source>
        <dbReference type="EMBL" id="RUS86659.1"/>
    </source>
</evidence>
<dbReference type="InterPro" id="IPR032394">
    <property type="entry name" value="Anoct_dimer"/>
</dbReference>
<keyword evidence="5 8" id="KW-1133">Transmembrane helix</keyword>
<evidence type="ECO:0000256" key="8">
    <source>
        <dbReference type="RuleBase" id="RU280814"/>
    </source>
</evidence>
<dbReference type="OrthoDB" id="296386at2759"/>